<dbReference type="AlphaFoldDB" id="A0A2S0M615"/>
<dbReference type="EMBL" id="CP027569">
    <property type="protein sequence ID" value="AVO26900.1"/>
    <property type="molecule type" value="Genomic_DNA"/>
</dbReference>
<dbReference type="RefSeq" id="WP_027895162.1">
    <property type="nucleotide sequence ID" value="NZ_CP027569.1"/>
</dbReference>
<feature type="region of interest" description="Disordered" evidence="1">
    <location>
        <begin position="437"/>
        <end position="530"/>
    </location>
</feature>
<accession>A0A2S0M615</accession>
<reference evidence="2 3" key="1">
    <citation type="journal article" date="2018" name="Genome Announc.">
        <title>Complete genomes of two Megasphaera elsdenii strains, NCIMB 702410 and ATCC 25940.</title>
        <authorList>
            <person name="Hatmaker E.A."/>
            <person name="O'Dell K."/>
            <person name="Riley L.A."/>
            <person name="Klingeman D.M."/>
            <person name="Guss A.M."/>
        </authorList>
    </citation>
    <scope>NUCLEOTIDE SEQUENCE [LARGE SCALE GENOMIC DNA]</scope>
    <source>
        <strain evidence="2 3">NCIMB702410</strain>
    </source>
</reference>
<sequence>MEEFRLWKDTWRFPLNDYGQIFGIADSGVETFKGTPMKSLAREICQNSIDAGSDGQPVIVEFRTFRIKKDAVPHFDQLMDAFHRAEEFWSVQHNQKAVNFFKNAQAVGKKEYISCLRISDFHTSGLIGSDQDYNSPWCNLTKSTGASDKSGTAGGSFGIGKFAPFACSDFRTVFYSTLDKDGVKAYQGVSRLTSFRTASGMVTQGTGFYGLEKNMPVRDQIFLDPGFTRLDGMSGTDIYILGFDSDEDWVSQMVASVLDGFLYAVYSGRLIVRVEGIEISKDYLPKLMEQYKDKFEDHADEYYQVLCADEKTCPPYKMDVEGMGTAHLKLLIAPGLWHRVAIVRGTGMKIMNRGYINNIIPFAGIMYIEGDALNTFLRSLENPQHTKWEIDRADDKTKARRITKKLFDFIRKCFNEQKKEGGGDPLDPAVGQYLAAEEEGKQENREEALTDEIGEVTLIPRTVRPSASFGAPVENPDSGVKAGVNDPEGKETSSGLPGEGSSRGDGNGNGGGGGSDEGTGVGTHPIDHKQKIVYIRPSKKRAVCRSRKTGEYLISYTPVVSADNGYLEVFIAAESVDYSTDAISASLSDGTPLKVEKNRIIGLTFEAGKPLKINVKLDFSGDYCSLEVKGYGHTV</sequence>
<evidence type="ECO:0000313" key="3">
    <source>
        <dbReference type="Proteomes" id="UP000238358"/>
    </source>
</evidence>
<feature type="compositionally biased region" description="Gly residues" evidence="1">
    <location>
        <begin position="497"/>
        <end position="521"/>
    </location>
</feature>
<protein>
    <submittedName>
        <fullName evidence="2">Uncharacterized protein</fullName>
    </submittedName>
</protein>
<dbReference type="Proteomes" id="UP000238358">
    <property type="component" value="Chromosome"/>
</dbReference>
<dbReference type="OrthoDB" id="1395829at2"/>
<organism evidence="2 3">
    <name type="scientific">Megasphaera elsdenii</name>
    <dbReference type="NCBI Taxonomy" id="907"/>
    <lineage>
        <taxon>Bacteria</taxon>
        <taxon>Bacillati</taxon>
        <taxon>Bacillota</taxon>
        <taxon>Negativicutes</taxon>
        <taxon>Veillonellales</taxon>
        <taxon>Veillonellaceae</taxon>
        <taxon>Megasphaera</taxon>
    </lineage>
</organism>
<name>A0A2S0M615_MEGEL</name>
<evidence type="ECO:0000313" key="2">
    <source>
        <dbReference type="EMBL" id="AVO26900.1"/>
    </source>
</evidence>
<gene>
    <name evidence="2" type="ORF">C6Y28_04330</name>
</gene>
<feature type="compositionally biased region" description="Basic and acidic residues" evidence="1">
    <location>
        <begin position="438"/>
        <end position="448"/>
    </location>
</feature>
<proteinExistence type="predicted"/>
<evidence type="ECO:0000256" key="1">
    <source>
        <dbReference type="SAM" id="MobiDB-lite"/>
    </source>
</evidence>